<dbReference type="CDD" id="cd05242">
    <property type="entry name" value="SDR_a8"/>
    <property type="match status" value="1"/>
</dbReference>
<evidence type="ECO:0000256" key="1">
    <source>
        <dbReference type="ARBA" id="ARBA00009353"/>
    </source>
</evidence>
<dbReference type="Gene3D" id="3.40.50.720">
    <property type="entry name" value="NAD(P)-binding Rossmann-like Domain"/>
    <property type="match status" value="1"/>
</dbReference>
<dbReference type="Pfam" id="PF08338">
    <property type="entry name" value="DUF1731"/>
    <property type="match status" value="1"/>
</dbReference>
<protein>
    <submittedName>
        <fullName evidence="4">TIGR01777 family protein</fullName>
    </submittedName>
</protein>
<evidence type="ECO:0000313" key="4">
    <source>
        <dbReference type="EMBL" id="QQZ09013.1"/>
    </source>
</evidence>
<dbReference type="PANTHER" id="PTHR11092">
    <property type="entry name" value="SUGAR NUCLEOTIDE EPIMERASE RELATED"/>
    <property type="match status" value="1"/>
</dbReference>
<keyword evidence="5" id="KW-1185">Reference proteome</keyword>
<reference evidence="4 5" key="1">
    <citation type="submission" date="2020-11" db="EMBL/GenBank/DDBJ databases">
        <title>Taxonomic evaluation of the Bacillus sporothermodurans group of bacteria based on whole genome sequences.</title>
        <authorList>
            <person name="Fiedler G."/>
            <person name="Herbstmann A.-D."/>
            <person name="Doll E."/>
            <person name="Wenning M."/>
            <person name="Brinks E."/>
            <person name="Kabisch J."/>
            <person name="Breitenwieser F."/>
            <person name="Lappann M."/>
            <person name="Boehnlein C."/>
            <person name="Franz C."/>
        </authorList>
    </citation>
    <scope>NUCLEOTIDE SEQUENCE [LARGE SCALE GENOMIC DNA]</scope>
    <source>
        <strain evidence="4 5">JCM 19841</strain>
    </source>
</reference>
<name>A0ABX7E124_9BACI</name>
<dbReference type="EMBL" id="CP065425">
    <property type="protein sequence ID" value="QQZ09013.1"/>
    <property type="molecule type" value="Genomic_DNA"/>
</dbReference>
<dbReference type="InterPro" id="IPR001509">
    <property type="entry name" value="Epimerase_deHydtase"/>
</dbReference>
<evidence type="ECO:0000313" key="5">
    <source>
        <dbReference type="Proteomes" id="UP000595691"/>
    </source>
</evidence>
<dbReference type="NCBIfam" id="TIGR01777">
    <property type="entry name" value="yfcH"/>
    <property type="match status" value="1"/>
</dbReference>
<accession>A0ABX7E124</accession>
<dbReference type="InterPro" id="IPR013549">
    <property type="entry name" value="DUF1731"/>
</dbReference>
<dbReference type="PANTHER" id="PTHR11092:SF0">
    <property type="entry name" value="EPIMERASE FAMILY PROTEIN SDR39U1"/>
    <property type="match status" value="1"/>
</dbReference>
<gene>
    <name evidence="4" type="ORF">I5776_18805</name>
</gene>
<dbReference type="SUPFAM" id="SSF51735">
    <property type="entry name" value="NAD(P)-binding Rossmann-fold domains"/>
    <property type="match status" value="1"/>
</dbReference>
<dbReference type="InterPro" id="IPR036291">
    <property type="entry name" value="NAD(P)-bd_dom_sf"/>
</dbReference>
<comment type="similarity">
    <text evidence="1">Belongs to the NAD(P)-dependent epimerase/dehydratase family. SDR39U1 subfamily.</text>
</comment>
<organism evidence="4 5">
    <name type="scientific">Heyndrickxia vini</name>
    <dbReference type="NCBI Taxonomy" id="1476025"/>
    <lineage>
        <taxon>Bacteria</taxon>
        <taxon>Bacillati</taxon>
        <taxon>Bacillota</taxon>
        <taxon>Bacilli</taxon>
        <taxon>Bacillales</taxon>
        <taxon>Bacillaceae</taxon>
        <taxon>Heyndrickxia</taxon>
    </lineage>
</organism>
<evidence type="ECO:0000259" key="2">
    <source>
        <dbReference type="Pfam" id="PF01370"/>
    </source>
</evidence>
<feature type="domain" description="NAD-dependent epimerase/dehydratase" evidence="2">
    <location>
        <begin position="3"/>
        <end position="217"/>
    </location>
</feature>
<proteinExistence type="inferred from homology"/>
<dbReference type="Pfam" id="PF01370">
    <property type="entry name" value="Epimerase"/>
    <property type="match status" value="1"/>
</dbReference>
<feature type="domain" description="DUF1731" evidence="3">
    <location>
        <begin position="251"/>
        <end position="297"/>
    </location>
</feature>
<dbReference type="Proteomes" id="UP000595691">
    <property type="component" value="Chromosome"/>
</dbReference>
<sequence length="301" mass="33166">MKIVIAGGSGFIGQKLTNALIDDGHEIIILTRKEKTSTGNISYLKWLEEGTTPESQLGNADVFINLAGVSINDGRWNLNHQKQIYDSRMRATDELLKIISALPQKPSALINASAIGIYPSSLDAVYTEESIETANDFLGKTVHDWENKAKQVETYSIRTVFMRFGVVLGNEGGAFPLMSLPYKLFAGGTIGSGKQWVSWVHIADVVRSILFVIENDKIHGPVNVTSPSPIRMKDFGKTIGSVLHKPHWLPVPSFVMKLALGQKSNLVLKGQQVIPQVLMKEGFTFMFPSLNSALEDLLTKK</sequence>
<dbReference type="InterPro" id="IPR010099">
    <property type="entry name" value="SDR39U1"/>
</dbReference>
<dbReference type="RefSeq" id="WP_202778063.1">
    <property type="nucleotide sequence ID" value="NZ_CP065425.1"/>
</dbReference>
<evidence type="ECO:0000259" key="3">
    <source>
        <dbReference type="Pfam" id="PF08338"/>
    </source>
</evidence>